<dbReference type="GO" id="GO:0005975">
    <property type="term" value="P:carbohydrate metabolic process"/>
    <property type="evidence" value="ECO:0007669"/>
    <property type="project" value="InterPro"/>
</dbReference>
<protein>
    <recommendedName>
        <fullName evidence="10">Glycoside hydrolase family 2 protein</fullName>
    </recommendedName>
</protein>
<dbReference type="SUPFAM" id="SSF51735">
    <property type="entry name" value="NAD(P)-binding Rossmann-fold domains"/>
    <property type="match status" value="1"/>
</dbReference>
<dbReference type="Gene3D" id="3.20.20.80">
    <property type="entry name" value="Glycosidases"/>
    <property type="match status" value="1"/>
</dbReference>
<dbReference type="Pfam" id="PF02837">
    <property type="entry name" value="Glyco_hydro_2_N"/>
    <property type="match status" value="1"/>
</dbReference>
<dbReference type="PANTHER" id="PTHR42732:SF4">
    <property type="entry name" value="BETA-MANNOSIDASE"/>
    <property type="match status" value="1"/>
</dbReference>
<comment type="caution">
    <text evidence="8">The sequence shown here is derived from an EMBL/GenBank/DDBJ whole genome shotgun (WGS) entry which is preliminary data.</text>
</comment>
<dbReference type="Gene3D" id="2.60.40.10">
    <property type="entry name" value="Immunoglobulins"/>
    <property type="match status" value="1"/>
</dbReference>
<sequence length="1018" mass="113509">MTASTTYPRPDFQRTTVTWSSLDGPWDFIFDNTDSGLTQRWPQEGLPVESQGQKKHTITVPYAFQTPASGIGLHEAHEVIWYERNISDIRGGNGKTRGDRLLVRFGAVDYECSVWADGQYVGGHRGGHVPFDVDVTDAFAGNDPSKSVRLMVRVRDSPYDLTQPRGKQYWGPVSENIFYSPTSGIWLSVWLESVPSMRLASGSDGTILRSDDIETGTLHARVAVVGRRAGTKCAAEIEVSLGGKHVGNIKKDLPRDQNIVSLDLAMEVPNASELKKRPPFDIEGSWSNGTALWQPEHPNLYDVTLRLYDASGALVDEVQTTAGMRRITWDTSDGTFRLNGKPYFQALVLDQGYWKDTGMTPPSPDALKADIQMSMDMGFNGCRKHQKVEDPIFLYWADRLGYLVWGEMANAYEFSNDYADRFNDEWIESVKRDINHPCIVTWTPNNESWGYPSLQDNIEQRNHIRSLYYMTKTLDPTRPINDNCGWEHVLTDLTTYHDYADSPELATSCSKLESGILDKKSEREMFTKPIHAGSVCVDPGAQHKQGAPIICTEFGGVNIAPAKGASVNERDWGYTTATDPQDLLNRLEQLVMAVVKGGHSCGFVYTQLYDIEQEVNGLYSYDRQEKVPATKVKAIMDAAKKHYYSAVLNVRFSMFRPVNPTQTPEEEGNVARQPVTLVTGANGFVGATMVSALVSARHNHKVIMAVRNTSSAEALIAAHPEWPEEAVTVYAVPDFTVEGAFDEVFQEHEEIEYVIHVAAPLLDDPRNTDFVRHFERPSVLGNIGLLTGANRHGRNVRAISVTGSINAITLGDQDDLRARIFGNDSWLPLGREDAIKAQDNYISYCVGKKLAEEALWRFVKHEKPSFTVTNFMPPLIFGPMEQIVTSVDKINFSSSQVQSIMNSAVSETKKVPTTMFPAYIDVRDLAELQIRALTNPGAANKRFVVGFPMWFNDFADALRDGHSRVGANNDDPQTLAPARFYTHDADVAFEAFRYHSLRETAVDTAARILAVEAASARN</sequence>
<keyword evidence="3" id="KW-0326">Glycosidase</keyword>
<dbReference type="InterPro" id="IPR013783">
    <property type="entry name" value="Ig-like_fold"/>
</dbReference>
<dbReference type="Proteomes" id="UP001172681">
    <property type="component" value="Unassembled WGS sequence"/>
</dbReference>
<dbReference type="SUPFAM" id="SSF49785">
    <property type="entry name" value="Galactose-binding domain-like"/>
    <property type="match status" value="1"/>
</dbReference>
<dbReference type="InterPro" id="IPR006104">
    <property type="entry name" value="Glyco_hydro_2_N"/>
</dbReference>
<dbReference type="InterPro" id="IPR017853">
    <property type="entry name" value="GH"/>
</dbReference>
<dbReference type="InterPro" id="IPR006103">
    <property type="entry name" value="Glyco_hydro_2_cat"/>
</dbReference>
<dbReference type="InterPro" id="IPR006102">
    <property type="entry name" value="Ig-like_GH2"/>
</dbReference>
<dbReference type="Gene3D" id="3.40.50.720">
    <property type="entry name" value="NAD(P)-binding Rossmann-like Domain"/>
    <property type="match status" value="1"/>
</dbReference>
<dbReference type="InterPro" id="IPR001509">
    <property type="entry name" value="Epimerase_deHydtase"/>
</dbReference>
<dbReference type="Pfam" id="PF00703">
    <property type="entry name" value="Glyco_hydro_2"/>
    <property type="match status" value="1"/>
</dbReference>
<evidence type="ECO:0000259" key="4">
    <source>
        <dbReference type="Pfam" id="PF00703"/>
    </source>
</evidence>
<dbReference type="Pfam" id="PF01370">
    <property type="entry name" value="Epimerase"/>
    <property type="match status" value="1"/>
</dbReference>
<dbReference type="InterPro" id="IPR036156">
    <property type="entry name" value="Beta-gal/glucu_dom_sf"/>
</dbReference>
<dbReference type="Pfam" id="PF02836">
    <property type="entry name" value="Glyco_hydro_2_C"/>
    <property type="match status" value="1"/>
</dbReference>
<dbReference type="InterPro" id="IPR051913">
    <property type="entry name" value="GH2_Domain-Containing"/>
</dbReference>
<evidence type="ECO:0000256" key="3">
    <source>
        <dbReference type="ARBA" id="ARBA00023295"/>
    </source>
</evidence>
<dbReference type="Gene3D" id="2.60.120.260">
    <property type="entry name" value="Galactose-binding domain-like"/>
    <property type="match status" value="1"/>
</dbReference>
<name>A0AA38XWX4_9EURO</name>
<evidence type="ECO:0000256" key="2">
    <source>
        <dbReference type="ARBA" id="ARBA00022801"/>
    </source>
</evidence>
<dbReference type="PANTHER" id="PTHR42732">
    <property type="entry name" value="BETA-GALACTOSIDASE"/>
    <property type="match status" value="1"/>
</dbReference>
<feature type="domain" description="Glycoside hydrolase family 2 catalytic" evidence="6">
    <location>
        <begin position="366"/>
        <end position="555"/>
    </location>
</feature>
<keyword evidence="9" id="KW-1185">Reference proteome</keyword>
<organism evidence="8 9">
    <name type="scientific">Knufia peltigerae</name>
    <dbReference type="NCBI Taxonomy" id="1002370"/>
    <lineage>
        <taxon>Eukaryota</taxon>
        <taxon>Fungi</taxon>
        <taxon>Dikarya</taxon>
        <taxon>Ascomycota</taxon>
        <taxon>Pezizomycotina</taxon>
        <taxon>Eurotiomycetes</taxon>
        <taxon>Chaetothyriomycetidae</taxon>
        <taxon>Chaetothyriales</taxon>
        <taxon>Trichomeriaceae</taxon>
        <taxon>Knufia</taxon>
    </lineage>
</organism>
<evidence type="ECO:0000259" key="6">
    <source>
        <dbReference type="Pfam" id="PF02836"/>
    </source>
</evidence>
<dbReference type="SUPFAM" id="SSF49303">
    <property type="entry name" value="beta-Galactosidase/glucuronidase domain"/>
    <property type="match status" value="1"/>
</dbReference>
<evidence type="ECO:0008006" key="10">
    <source>
        <dbReference type="Google" id="ProtNLM"/>
    </source>
</evidence>
<proteinExistence type="inferred from homology"/>
<comment type="similarity">
    <text evidence="1">Belongs to the glycosyl hydrolase 2 family.</text>
</comment>
<feature type="domain" description="Glycosyl hydrolases family 2 sugar binding" evidence="7">
    <location>
        <begin position="21"/>
        <end position="140"/>
    </location>
</feature>
<reference evidence="8" key="1">
    <citation type="submission" date="2022-10" db="EMBL/GenBank/DDBJ databases">
        <title>Culturing micro-colonial fungi from biological soil crusts in the Mojave desert and describing Neophaeococcomyces mojavensis, and introducing the new genera and species Taxawa tesnikishii.</title>
        <authorList>
            <person name="Kurbessoian T."/>
            <person name="Stajich J.E."/>
        </authorList>
    </citation>
    <scope>NUCLEOTIDE SEQUENCE</scope>
    <source>
        <strain evidence="8">TK_35</strain>
    </source>
</reference>
<dbReference type="InterPro" id="IPR008979">
    <property type="entry name" value="Galactose-bd-like_sf"/>
</dbReference>
<evidence type="ECO:0000256" key="1">
    <source>
        <dbReference type="ARBA" id="ARBA00007401"/>
    </source>
</evidence>
<gene>
    <name evidence="8" type="ORF">H2204_010107</name>
</gene>
<dbReference type="EMBL" id="JAPDRN010000083">
    <property type="protein sequence ID" value="KAJ9626155.1"/>
    <property type="molecule type" value="Genomic_DNA"/>
</dbReference>
<feature type="domain" description="NAD-dependent epimerase/dehydratase" evidence="5">
    <location>
        <begin position="677"/>
        <end position="946"/>
    </location>
</feature>
<evidence type="ECO:0000259" key="7">
    <source>
        <dbReference type="Pfam" id="PF02837"/>
    </source>
</evidence>
<evidence type="ECO:0000313" key="9">
    <source>
        <dbReference type="Proteomes" id="UP001172681"/>
    </source>
</evidence>
<evidence type="ECO:0000259" key="5">
    <source>
        <dbReference type="Pfam" id="PF01370"/>
    </source>
</evidence>
<evidence type="ECO:0000313" key="8">
    <source>
        <dbReference type="EMBL" id="KAJ9626155.1"/>
    </source>
</evidence>
<keyword evidence="2" id="KW-0378">Hydrolase</keyword>
<dbReference type="AlphaFoldDB" id="A0AA38XWX4"/>
<feature type="domain" description="Glycoside hydrolase family 2 immunoglobulin-like beta-sandwich" evidence="4">
    <location>
        <begin position="291"/>
        <end position="325"/>
    </location>
</feature>
<dbReference type="InterPro" id="IPR036291">
    <property type="entry name" value="NAD(P)-bd_dom_sf"/>
</dbReference>
<accession>A0AA38XWX4</accession>
<dbReference type="SUPFAM" id="SSF51445">
    <property type="entry name" value="(Trans)glycosidases"/>
    <property type="match status" value="1"/>
</dbReference>
<dbReference type="GO" id="GO:0004553">
    <property type="term" value="F:hydrolase activity, hydrolyzing O-glycosyl compounds"/>
    <property type="evidence" value="ECO:0007669"/>
    <property type="project" value="InterPro"/>
</dbReference>